<gene>
    <name evidence="8" type="ORF">SY111_10710</name>
</gene>
<dbReference type="PROSITE" id="PS51101">
    <property type="entry name" value="PTS_EIIB_TYPE_4"/>
    <property type="match status" value="1"/>
</dbReference>
<keyword evidence="3" id="KW-0963">Cytoplasm</keyword>
<dbReference type="SUPFAM" id="SSF52728">
    <property type="entry name" value="PTS IIb component"/>
    <property type="match status" value="1"/>
</dbReference>
<dbReference type="InterPro" id="IPR036667">
    <property type="entry name" value="PTS_IIB_sorbose-sp_sf"/>
</dbReference>
<evidence type="ECO:0000256" key="1">
    <source>
        <dbReference type="ARBA" id="ARBA00004496"/>
    </source>
</evidence>
<evidence type="ECO:0000256" key="3">
    <source>
        <dbReference type="ARBA" id="ARBA00022490"/>
    </source>
</evidence>
<keyword evidence="5" id="KW-0808">Transferase</keyword>
<dbReference type="AlphaFoldDB" id="A0A6F9XTB9"/>
<comment type="caution">
    <text evidence="8">The sequence shown here is derived from an EMBL/GenBank/DDBJ whole genome shotgun (WGS) entry which is preliminary data.</text>
</comment>
<evidence type="ECO:0000256" key="5">
    <source>
        <dbReference type="ARBA" id="ARBA00022679"/>
    </source>
</evidence>
<comment type="subcellular location">
    <subcellularLocation>
        <location evidence="1">Cytoplasm</location>
    </subcellularLocation>
</comment>
<evidence type="ECO:0000256" key="6">
    <source>
        <dbReference type="ARBA" id="ARBA00022683"/>
    </source>
</evidence>
<reference evidence="8" key="1">
    <citation type="submission" date="2019-10" db="EMBL/GenBank/DDBJ databases">
        <title>Lactobacillus agilis SY111 Whole Genome Sequencing Project.</title>
        <authorList>
            <person name="Suzuki S."/>
            <person name="Endo A."/>
            <person name="Maeno S."/>
            <person name="Shiwa Y."/>
            <person name="Matsutani M."/>
            <person name="Kajikawa A."/>
        </authorList>
    </citation>
    <scope>NUCLEOTIDE SEQUENCE</scope>
    <source>
        <strain evidence="8">SY111</strain>
    </source>
</reference>
<dbReference type="GO" id="GO:0005737">
    <property type="term" value="C:cytoplasm"/>
    <property type="evidence" value="ECO:0007669"/>
    <property type="project" value="UniProtKB-SubCell"/>
</dbReference>
<dbReference type="Gene3D" id="3.40.35.10">
    <property type="entry name" value="Phosphotransferase system, sorbose subfamily IIB component"/>
    <property type="match status" value="1"/>
</dbReference>
<dbReference type="InterPro" id="IPR004720">
    <property type="entry name" value="PTS_IIB_sorbose-sp"/>
</dbReference>
<organism evidence="8">
    <name type="scientific">Ligilactobacillus agilis</name>
    <dbReference type="NCBI Taxonomy" id="1601"/>
    <lineage>
        <taxon>Bacteria</taxon>
        <taxon>Bacillati</taxon>
        <taxon>Bacillota</taxon>
        <taxon>Bacilli</taxon>
        <taxon>Lactobacillales</taxon>
        <taxon>Lactobacillaceae</taxon>
        <taxon>Ligilactobacillus</taxon>
    </lineage>
</organism>
<dbReference type="GO" id="GO:0008982">
    <property type="term" value="F:protein-N(PI)-phosphohistidine-sugar phosphotransferase activity"/>
    <property type="evidence" value="ECO:0007669"/>
    <property type="project" value="InterPro"/>
</dbReference>
<keyword evidence="6" id="KW-0598">Phosphotransferase system</keyword>
<dbReference type="EMBL" id="BLAN01000071">
    <property type="protein sequence ID" value="GET08447.1"/>
    <property type="molecule type" value="Genomic_DNA"/>
</dbReference>
<dbReference type="GO" id="GO:0016301">
    <property type="term" value="F:kinase activity"/>
    <property type="evidence" value="ECO:0007669"/>
    <property type="project" value="UniProtKB-KW"/>
</dbReference>
<keyword evidence="4" id="KW-0762">Sugar transport</keyword>
<evidence type="ECO:0000313" key="8">
    <source>
        <dbReference type="EMBL" id="GET08447.1"/>
    </source>
</evidence>
<protein>
    <submittedName>
        <fullName evidence="8">Mannose/fructose/sorbose-specific PTS system IIB component</fullName>
    </submittedName>
</protein>
<dbReference type="GO" id="GO:0009401">
    <property type="term" value="P:phosphoenolpyruvate-dependent sugar phosphotransferase system"/>
    <property type="evidence" value="ECO:0007669"/>
    <property type="project" value="UniProtKB-KW"/>
</dbReference>
<dbReference type="Pfam" id="PF03830">
    <property type="entry name" value="PTSIIB_sorb"/>
    <property type="match status" value="1"/>
</dbReference>
<name>A0A6F9XTB9_9LACO</name>
<accession>A0A6F9XTB9</accession>
<evidence type="ECO:0000256" key="7">
    <source>
        <dbReference type="ARBA" id="ARBA00022777"/>
    </source>
</evidence>
<sequence length="157" mass="17795">MRNIVFTRIDDRLIHGQVMTAWVHETKANEIVIIDDEVVKDDFLKMIMTSSAPAGIKVLIFGEEDAITYLKEDADGNKLIVLSKTPNVILDIIDGGVSIDKLNVGGMGARKDRTQLYRNISVSDEERKCFREIIEKGTDVFVQVIPEEKRVDIKQYL</sequence>
<dbReference type="Proteomes" id="UP000494178">
    <property type="component" value="Unassembled WGS sequence"/>
</dbReference>
<keyword evidence="7" id="KW-0418">Kinase</keyword>
<evidence type="ECO:0000256" key="4">
    <source>
        <dbReference type="ARBA" id="ARBA00022597"/>
    </source>
</evidence>
<evidence type="ECO:0000256" key="2">
    <source>
        <dbReference type="ARBA" id="ARBA00022448"/>
    </source>
</evidence>
<dbReference type="RefSeq" id="WP_172579883.1">
    <property type="nucleotide sequence ID" value="NZ_BLAN01000071.1"/>
</dbReference>
<keyword evidence="2" id="KW-0813">Transport</keyword>
<proteinExistence type="predicted"/>